<dbReference type="GO" id="GO:1901605">
    <property type="term" value="P:alpha-amino acid metabolic process"/>
    <property type="evidence" value="ECO:0007669"/>
    <property type="project" value="TreeGrafter"/>
</dbReference>
<dbReference type="InterPro" id="IPR004839">
    <property type="entry name" value="Aminotransferase_I/II_large"/>
</dbReference>
<evidence type="ECO:0000256" key="3">
    <source>
        <dbReference type="ARBA" id="ARBA00011738"/>
    </source>
</evidence>
<dbReference type="GO" id="GO:0030170">
    <property type="term" value="F:pyridoxal phosphate binding"/>
    <property type="evidence" value="ECO:0007669"/>
    <property type="project" value="InterPro"/>
</dbReference>
<dbReference type="FunFam" id="3.40.640.10:FF:000053">
    <property type="entry name" value="Aminotransferase, class I"/>
    <property type="match status" value="1"/>
</dbReference>
<organism evidence="8 9">
    <name type="scientific">Sulfoacidibacillus ferrooxidans</name>
    <dbReference type="NCBI Taxonomy" id="2005001"/>
    <lineage>
        <taxon>Bacteria</taxon>
        <taxon>Bacillati</taxon>
        <taxon>Bacillota</taxon>
        <taxon>Bacilli</taxon>
        <taxon>Bacillales</taxon>
        <taxon>Alicyclobacillaceae</taxon>
        <taxon>Sulfoacidibacillus</taxon>
    </lineage>
</organism>
<dbReference type="RefSeq" id="WP_241715280.1">
    <property type="nucleotide sequence ID" value="NZ_JALBUF010000008.1"/>
</dbReference>
<dbReference type="EMBL" id="JALBUF010000008">
    <property type="protein sequence ID" value="MCI0184068.1"/>
    <property type="molecule type" value="Genomic_DNA"/>
</dbReference>
<dbReference type="InterPro" id="IPR015422">
    <property type="entry name" value="PyrdxlP-dep_Trfase_small"/>
</dbReference>
<evidence type="ECO:0000256" key="5">
    <source>
        <dbReference type="ARBA" id="ARBA00022679"/>
    </source>
</evidence>
<dbReference type="Pfam" id="PF00155">
    <property type="entry name" value="Aminotran_1_2"/>
    <property type="match status" value="1"/>
</dbReference>
<evidence type="ECO:0000256" key="6">
    <source>
        <dbReference type="ARBA" id="ARBA00022898"/>
    </source>
</evidence>
<evidence type="ECO:0000256" key="2">
    <source>
        <dbReference type="ARBA" id="ARBA00007441"/>
    </source>
</evidence>
<dbReference type="GO" id="GO:0047536">
    <property type="term" value="F:2-aminoadipate transaminase activity"/>
    <property type="evidence" value="ECO:0007669"/>
    <property type="project" value="UniProtKB-EC"/>
</dbReference>
<evidence type="ECO:0000313" key="8">
    <source>
        <dbReference type="EMBL" id="MCI0184068.1"/>
    </source>
</evidence>
<gene>
    <name evidence="8" type="primary">lysN</name>
    <name evidence="8" type="ORF">MM817_02363</name>
</gene>
<proteinExistence type="inferred from homology"/>
<reference evidence="8" key="1">
    <citation type="submission" date="2022-03" db="EMBL/GenBank/DDBJ databases">
        <title>Draft Genome Sequence of Firmicute Strain S0AB, a Heterotrophic Iron/Sulfur-Oxidizing Extreme Acidophile.</title>
        <authorList>
            <person name="Vergara E."/>
            <person name="Pakostova E."/>
            <person name="Johnson D.B."/>
            <person name="Holmes D.S."/>
        </authorList>
    </citation>
    <scope>NUCLEOTIDE SEQUENCE</scope>
    <source>
        <strain evidence="8">S0AB</strain>
    </source>
</reference>
<feature type="domain" description="Aminotransferase class I/classII large" evidence="7">
    <location>
        <begin position="41"/>
        <end position="387"/>
    </location>
</feature>
<dbReference type="AlphaFoldDB" id="A0A9X1V9V5"/>
<comment type="caution">
    <text evidence="8">The sequence shown here is derived from an EMBL/GenBank/DDBJ whole genome shotgun (WGS) entry which is preliminary data.</text>
</comment>
<evidence type="ECO:0000256" key="4">
    <source>
        <dbReference type="ARBA" id="ARBA00022576"/>
    </source>
</evidence>
<keyword evidence="5 8" id="KW-0808">Transferase</keyword>
<keyword evidence="9" id="KW-1185">Reference proteome</keyword>
<comment type="cofactor">
    <cofactor evidence="1">
        <name>pyridoxal 5'-phosphate</name>
        <dbReference type="ChEBI" id="CHEBI:597326"/>
    </cofactor>
</comment>
<dbReference type="InterPro" id="IPR015421">
    <property type="entry name" value="PyrdxlP-dep_Trfase_major"/>
</dbReference>
<evidence type="ECO:0000256" key="1">
    <source>
        <dbReference type="ARBA" id="ARBA00001933"/>
    </source>
</evidence>
<dbReference type="CDD" id="cd00609">
    <property type="entry name" value="AAT_like"/>
    <property type="match status" value="1"/>
</dbReference>
<accession>A0A9X1V9V5</accession>
<dbReference type="EC" id="2.6.1.39" evidence="8"/>
<evidence type="ECO:0000259" key="7">
    <source>
        <dbReference type="Pfam" id="PF00155"/>
    </source>
</evidence>
<dbReference type="Proteomes" id="UP001139263">
    <property type="component" value="Unassembled WGS sequence"/>
</dbReference>
<dbReference type="PANTHER" id="PTHR42790:SF19">
    <property type="entry name" value="KYNURENINE_ALPHA-AMINOADIPATE AMINOTRANSFERASE, MITOCHONDRIAL"/>
    <property type="match status" value="1"/>
</dbReference>
<keyword evidence="4 8" id="KW-0032">Aminotransferase</keyword>
<keyword evidence="6" id="KW-0663">Pyridoxal phosphate</keyword>
<dbReference type="InterPro" id="IPR050859">
    <property type="entry name" value="Class-I_PLP-dep_aminotransf"/>
</dbReference>
<dbReference type="SUPFAM" id="SSF53383">
    <property type="entry name" value="PLP-dependent transferases"/>
    <property type="match status" value="1"/>
</dbReference>
<dbReference type="PANTHER" id="PTHR42790">
    <property type="entry name" value="AMINOTRANSFERASE"/>
    <property type="match status" value="1"/>
</dbReference>
<dbReference type="Gene3D" id="3.90.1150.10">
    <property type="entry name" value="Aspartate Aminotransferase, domain 1"/>
    <property type="match status" value="1"/>
</dbReference>
<comment type="similarity">
    <text evidence="2">Belongs to the class-I pyridoxal-phosphate-dependent aminotransferase family.</text>
</comment>
<dbReference type="Gene3D" id="3.40.640.10">
    <property type="entry name" value="Type I PLP-dependent aspartate aminotransferase-like (Major domain)"/>
    <property type="match status" value="1"/>
</dbReference>
<dbReference type="InterPro" id="IPR015424">
    <property type="entry name" value="PyrdxlP-dep_Trfase"/>
</dbReference>
<evidence type="ECO:0000313" key="9">
    <source>
        <dbReference type="Proteomes" id="UP001139263"/>
    </source>
</evidence>
<name>A0A9X1V9V5_9BACL</name>
<sequence>MDDQFTKQVMTHKTSAVGELLKLAQTDEVISFAGGLPAEEFFPVEALKQAFERVFRMGNKALQYGLTEGYTPLREQISQRLMHRNIRVSSDEMLLTTGSQQAVDLVAKVYLEPGAVILTENPTYLVALQAFRYYSVQIIPVLSDEKGMDPEDLAAKIEKYHPKLVYVIPTFANPTGWIWDTSRRVNLIEECDRNHVLILEDDPYGEIKFAPNDYYPSMMSLAQQAGSDCVLYTSTFSKTVVPALRIGWICGNRTLIKAMIHAKQGADLHSSSLDQQALFQLLDHYDLNAHILTISAEYQRRMQLMITLLHQQRLGQVNWTEPKGGMFLWLELAEELDTEMVLKHALQEGVAFVPGHEFYVGSPQKNTLRLNFSHTSVEEMPAGVERLGRAIHQSLSSVR</sequence>
<protein>
    <submittedName>
        <fullName evidence="8">2-aminoadipate transaminase</fullName>
        <ecNumber evidence="8">2.6.1.39</ecNumber>
    </submittedName>
</protein>
<comment type="subunit">
    <text evidence="3">Homodimer.</text>
</comment>